<dbReference type="InterPro" id="IPR039421">
    <property type="entry name" value="Type_1_exporter"/>
</dbReference>
<evidence type="ECO:0000259" key="9">
    <source>
        <dbReference type="PROSITE" id="PS50893"/>
    </source>
</evidence>
<keyword evidence="6 8" id="KW-1133">Transmembrane helix</keyword>
<evidence type="ECO:0000256" key="1">
    <source>
        <dbReference type="ARBA" id="ARBA00004651"/>
    </source>
</evidence>
<dbReference type="EMBL" id="RHHQ01000013">
    <property type="protein sequence ID" value="RNB85890.1"/>
    <property type="molecule type" value="Genomic_DNA"/>
</dbReference>
<dbReference type="SMART" id="SM00382">
    <property type="entry name" value="AAA"/>
    <property type="match status" value="1"/>
</dbReference>
<reference evidence="11 12" key="1">
    <citation type="submission" date="2018-10" db="EMBL/GenBank/DDBJ databases">
        <title>Phylogenomics of Brevibacillus.</title>
        <authorList>
            <person name="Dunlap C."/>
        </authorList>
    </citation>
    <scope>NUCLEOTIDE SEQUENCE [LARGE SCALE GENOMIC DNA]</scope>
    <source>
        <strain evidence="11 12">JCM 15716</strain>
    </source>
</reference>
<dbReference type="FunFam" id="3.40.50.300:FF:000287">
    <property type="entry name" value="Multidrug ABC transporter ATP-binding protein"/>
    <property type="match status" value="1"/>
</dbReference>
<dbReference type="GO" id="GO:0005886">
    <property type="term" value="C:plasma membrane"/>
    <property type="evidence" value="ECO:0007669"/>
    <property type="project" value="UniProtKB-SubCell"/>
</dbReference>
<dbReference type="InterPro" id="IPR003439">
    <property type="entry name" value="ABC_transporter-like_ATP-bd"/>
</dbReference>
<dbReference type="PROSITE" id="PS00211">
    <property type="entry name" value="ABC_TRANSPORTER_1"/>
    <property type="match status" value="1"/>
</dbReference>
<dbReference type="PANTHER" id="PTHR24221:SF430">
    <property type="entry name" value="MULTIDRUG RESISTANCE ABC TRANSPORTER ATP-BINDING_PERMEASE PROTEIN YHEH-RELATED"/>
    <property type="match status" value="1"/>
</dbReference>
<proteinExistence type="predicted"/>
<dbReference type="PROSITE" id="PS50893">
    <property type="entry name" value="ABC_TRANSPORTER_2"/>
    <property type="match status" value="1"/>
</dbReference>
<protein>
    <submittedName>
        <fullName evidence="11">ABC transporter ATP-binding protein</fullName>
    </submittedName>
</protein>
<keyword evidence="5 11" id="KW-0067">ATP-binding</keyword>
<evidence type="ECO:0000256" key="6">
    <source>
        <dbReference type="ARBA" id="ARBA00022989"/>
    </source>
</evidence>
<dbReference type="SUPFAM" id="SSF52540">
    <property type="entry name" value="P-loop containing nucleoside triphosphate hydrolases"/>
    <property type="match status" value="1"/>
</dbReference>
<dbReference type="SUPFAM" id="SSF90123">
    <property type="entry name" value="ABC transporter transmembrane region"/>
    <property type="match status" value="1"/>
</dbReference>
<keyword evidence="7 8" id="KW-0472">Membrane</keyword>
<feature type="transmembrane region" description="Helical" evidence="8">
    <location>
        <begin position="240"/>
        <end position="263"/>
    </location>
</feature>
<dbReference type="AlphaFoldDB" id="A0A3M8DCM7"/>
<dbReference type="InterPro" id="IPR011527">
    <property type="entry name" value="ABC1_TM_dom"/>
</dbReference>
<feature type="domain" description="ABC transmembrane type-1" evidence="10">
    <location>
        <begin position="157"/>
        <end position="413"/>
    </location>
</feature>
<name>A0A3M8DCM7_9BACL</name>
<evidence type="ECO:0000313" key="11">
    <source>
        <dbReference type="EMBL" id="RNB85890.1"/>
    </source>
</evidence>
<evidence type="ECO:0000256" key="3">
    <source>
        <dbReference type="ARBA" id="ARBA00022692"/>
    </source>
</evidence>
<gene>
    <name evidence="11" type="ORF">EDM56_17985</name>
</gene>
<dbReference type="InterPro" id="IPR017871">
    <property type="entry name" value="ABC_transporter-like_CS"/>
</dbReference>
<evidence type="ECO:0000256" key="5">
    <source>
        <dbReference type="ARBA" id="ARBA00022840"/>
    </source>
</evidence>
<accession>A0A3M8DCM7</accession>
<dbReference type="Proteomes" id="UP000271031">
    <property type="component" value="Unassembled WGS sequence"/>
</dbReference>
<evidence type="ECO:0000256" key="8">
    <source>
        <dbReference type="SAM" id="Phobius"/>
    </source>
</evidence>
<dbReference type="PROSITE" id="PS50929">
    <property type="entry name" value="ABC_TM1F"/>
    <property type="match status" value="1"/>
</dbReference>
<comment type="subcellular location">
    <subcellularLocation>
        <location evidence="1">Cell membrane</location>
        <topology evidence="1">Multi-pass membrane protein</topology>
    </subcellularLocation>
</comment>
<feature type="domain" description="ABC transporter" evidence="9">
    <location>
        <begin position="445"/>
        <end position="679"/>
    </location>
</feature>
<dbReference type="GO" id="GO:0140359">
    <property type="term" value="F:ABC-type transporter activity"/>
    <property type="evidence" value="ECO:0007669"/>
    <property type="project" value="InterPro"/>
</dbReference>
<feature type="transmembrane region" description="Helical" evidence="8">
    <location>
        <begin position="166"/>
        <end position="186"/>
    </location>
</feature>
<keyword evidence="4" id="KW-0547">Nucleotide-binding</keyword>
<keyword evidence="3 8" id="KW-0812">Transmembrane</keyword>
<evidence type="ECO:0000256" key="7">
    <source>
        <dbReference type="ARBA" id="ARBA00023136"/>
    </source>
</evidence>
<feature type="transmembrane region" description="Helical" evidence="8">
    <location>
        <begin position="21"/>
        <end position="42"/>
    </location>
</feature>
<keyword evidence="2" id="KW-0813">Transport</keyword>
<evidence type="ECO:0000256" key="4">
    <source>
        <dbReference type="ARBA" id="ARBA00022741"/>
    </source>
</evidence>
<keyword evidence="12" id="KW-1185">Reference proteome</keyword>
<dbReference type="GO" id="GO:0016887">
    <property type="term" value="F:ATP hydrolysis activity"/>
    <property type="evidence" value="ECO:0007669"/>
    <property type="project" value="InterPro"/>
</dbReference>
<dbReference type="GO" id="GO:0005524">
    <property type="term" value="F:ATP binding"/>
    <property type="evidence" value="ECO:0007669"/>
    <property type="project" value="UniProtKB-KW"/>
</dbReference>
<dbReference type="Pfam" id="PF00005">
    <property type="entry name" value="ABC_tran"/>
    <property type="match status" value="1"/>
</dbReference>
<dbReference type="InterPro" id="IPR003593">
    <property type="entry name" value="AAA+_ATPase"/>
</dbReference>
<dbReference type="Pfam" id="PF00664">
    <property type="entry name" value="ABC_membrane"/>
    <property type="match status" value="1"/>
</dbReference>
<sequence length="690" mass="77145">MTGQSVWRRLVSYAVPFRKRIMIALVLLLLGTSADLVGPFIAKIAIDSHILSIQKNWYQFEQLPAGEALQSVKVQNHILVREDWVDPQKAIKLGGKPVQIITEKTAYYLLDGPQPDGGAPKILPLAGSGAYRVIFTKPGGAATKMAAVRLNADDVKALYGHDIGPLIYLTVGYGLLILFSAGLNYIQLLSLQTTAQRIIQRLRIDIFSHLQKLPVSYFDKTPTGSLVSRVTNDTEAIRELYVSVLATFVQNTVFLLGILVALYIMQPMLALFCTLLLPVVAVLVLTYRRISTRYYTVIRARLADMNATINEMIQNMGVVQAFRREKDVAKEFAEVNETYYRTKLKEMRLESFMLRPAVDFLWKLSLVIIIWYFGSQSFTDVISFGVLYAFVDYMGRFFEPINMVMDRLSQLQQAVISAKRVFDVMDTPTETEEKRERMERPRGKVVFDNVSFAYNDQDYVLKNVSFTAEPGQTIALVGHTGSGKSSLMNLLLGFYPINKGCIEIDGQNIAEQDPKSLREHIGLVLQDPFLFTGSVGFNIRLYNQGIGDEKLREVAKAVKADAFIEKLAAGYDEQVVEKGATLSAGQRQLISFARALAADPAILILDEATASIDSETEAVIQEALHVLSSGRTTFIIAHRLSTIQHADQILVLSRGEIVERGTHEELMERNGVYNKMYQLQQGQTANKAVV</sequence>
<dbReference type="GO" id="GO:0034040">
    <property type="term" value="F:ATPase-coupled lipid transmembrane transporter activity"/>
    <property type="evidence" value="ECO:0007669"/>
    <property type="project" value="TreeGrafter"/>
</dbReference>
<dbReference type="RefSeq" id="WP_122919302.1">
    <property type="nucleotide sequence ID" value="NZ_RHHQ01000013.1"/>
</dbReference>
<evidence type="ECO:0000259" key="10">
    <source>
        <dbReference type="PROSITE" id="PS50929"/>
    </source>
</evidence>
<evidence type="ECO:0000256" key="2">
    <source>
        <dbReference type="ARBA" id="ARBA00022448"/>
    </source>
</evidence>
<feature type="transmembrane region" description="Helical" evidence="8">
    <location>
        <begin position="269"/>
        <end position="287"/>
    </location>
</feature>
<comment type="caution">
    <text evidence="11">The sequence shown here is derived from an EMBL/GenBank/DDBJ whole genome shotgun (WGS) entry which is preliminary data.</text>
</comment>
<dbReference type="CDD" id="cd18544">
    <property type="entry name" value="ABC_6TM_TmrA_like"/>
    <property type="match status" value="1"/>
</dbReference>
<dbReference type="InterPro" id="IPR036640">
    <property type="entry name" value="ABC1_TM_sf"/>
</dbReference>
<dbReference type="PANTHER" id="PTHR24221">
    <property type="entry name" value="ATP-BINDING CASSETTE SUB-FAMILY B"/>
    <property type="match status" value="1"/>
</dbReference>
<dbReference type="Gene3D" id="3.40.50.300">
    <property type="entry name" value="P-loop containing nucleotide triphosphate hydrolases"/>
    <property type="match status" value="1"/>
</dbReference>
<dbReference type="OrthoDB" id="9770415at2"/>
<evidence type="ECO:0000313" key="12">
    <source>
        <dbReference type="Proteomes" id="UP000271031"/>
    </source>
</evidence>
<organism evidence="11 12">
    <name type="scientific">Brevibacillus fluminis</name>
    <dbReference type="NCBI Taxonomy" id="511487"/>
    <lineage>
        <taxon>Bacteria</taxon>
        <taxon>Bacillati</taxon>
        <taxon>Bacillota</taxon>
        <taxon>Bacilli</taxon>
        <taxon>Bacillales</taxon>
        <taxon>Paenibacillaceae</taxon>
        <taxon>Brevibacillus</taxon>
    </lineage>
</organism>
<dbReference type="InterPro" id="IPR027417">
    <property type="entry name" value="P-loop_NTPase"/>
</dbReference>
<dbReference type="CDD" id="cd03254">
    <property type="entry name" value="ABCC_Glucan_exporter_like"/>
    <property type="match status" value="1"/>
</dbReference>
<dbReference type="Gene3D" id="1.20.1560.10">
    <property type="entry name" value="ABC transporter type 1, transmembrane domain"/>
    <property type="match status" value="1"/>
</dbReference>
<feature type="transmembrane region" description="Helical" evidence="8">
    <location>
        <begin position="378"/>
        <end position="398"/>
    </location>
</feature>